<accession>A0AAV1E039</accession>
<gene>
    <name evidence="1" type="ORF">OLC1_LOCUS20553</name>
</gene>
<proteinExistence type="predicted"/>
<sequence>MNRCAYQHQNHHQQKTGFVGLGFAGEMMRRGDSYINSSASMAACPAPNGVVCPKPRRLVNVNEPINIRPSRVVHTTNNHYQLEACESRAGTELLDLILAKGNNYGAERSSFQVASSPPFYNGSPPVRASNPVIQDEQFGIGKMMMSPLSPSMEALAKSGSGGSSSGRVKCGNKPAPVRIEGFECRGTAVVA</sequence>
<evidence type="ECO:0000313" key="2">
    <source>
        <dbReference type="Proteomes" id="UP001161247"/>
    </source>
</evidence>
<dbReference type="AlphaFoldDB" id="A0AAV1E039"/>
<dbReference type="EMBL" id="OX459124">
    <property type="protein sequence ID" value="CAI9113574.1"/>
    <property type="molecule type" value="Genomic_DNA"/>
</dbReference>
<dbReference type="Proteomes" id="UP001161247">
    <property type="component" value="Chromosome 7"/>
</dbReference>
<keyword evidence="2" id="KW-1185">Reference proteome</keyword>
<name>A0AAV1E039_OLDCO</name>
<dbReference type="PANTHER" id="PTHR33384">
    <property type="entry name" value="EXPRESSED PROTEIN"/>
    <property type="match status" value="1"/>
</dbReference>
<evidence type="ECO:0000313" key="1">
    <source>
        <dbReference type="EMBL" id="CAI9113574.1"/>
    </source>
</evidence>
<protein>
    <submittedName>
        <fullName evidence="1">OLC1v1014200C1</fullName>
    </submittedName>
</protein>
<reference evidence="1" key="1">
    <citation type="submission" date="2023-03" db="EMBL/GenBank/DDBJ databases">
        <authorList>
            <person name="Julca I."/>
        </authorList>
    </citation>
    <scope>NUCLEOTIDE SEQUENCE</scope>
</reference>
<dbReference type="PANTHER" id="PTHR33384:SF22">
    <property type="match status" value="1"/>
</dbReference>
<organism evidence="1 2">
    <name type="scientific">Oldenlandia corymbosa var. corymbosa</name>
    <dbReference type="NCBI Taxonomy" id="529605"/>
    <lineage>
        <taxon>Eukaryota</taxon>
        <taxon>Viridiplantae</taxon>
        <taxon>Streptophyta</taxon>
        <taxon>Embryophyta</taxon>
        <taxon>Tracheophyta</taxon>
        <taxon>Spermatophyta</taxon>
        <taxon>Magnoliopsida</taxon>
        <taxon>eudicotyledons</taxon>
        <taxon>Gunneridae</taxon>
        <taxon>Pentapetalae</taxon>
        <taxon>asterids</taxon>
        <taxon>lamiids</taxon>
        <taxon>Gentianales</taxon>
        <taxon>Rubiaceae</taxon>
        <taxon>Rubioideae</taxon>
        <taxon>Spermacoceae</taxon>
        <taxon>Hedyotis-Oldenlandia complex</taxon>
        <taxon>Oldenlandia</taxon>
    </lineage>
</organism>